<name>A0A8J7MQP6_9RHOB</name>
<sequence length="321" mass="32502">MLANTTSTAKSAITRLQQEVTTGVSSDTVRHLSGNLGQINAVDSSLAQLSAFKTATNELGSLATATQSALGTITAFGEGARSALLISVGTASVAQVDSGALAARTALEGVISTLNSSFGERSLFAGTRLSGPAMVDFATMMASLETAVAPATSAADAAALVANWFDDPAGYAGTGYLGGPAVDAVPVAEGETATVSLTAGSTAIRDYMKGLAMGALLDRGLFAGQAETRRDLAGLAGKTMLSSQSGMTYLAADLGVTEARIANAATRNGTEITALGLARADLVGVDSYEASTQLTAAEEKLQLLYALTARLSNLSLVEYLR</sequence>
<protein>
    <submittedName>
        <fullName evidence="2">Flagellar biosynthesis protein FlgL</fullName>
    </submittedName>
</protein>
<dbReference type="Proteomes" id="UP000619033">
    <property type="component" value="Unassembled WGS sequence"/>
</dbReference>
<comment type="caution">
    <text evidence="2">The sequence shown here is derived from an EMBL/GenBank/DDBJ whole genome shotgun (WGS) entry which is preliminary data.</text>
</comment>
<organism evidence="2 3">
    <name type="scientific">Fuscibacter oryzae</name>
    <dbReference type="NCBI Taxonomy" id="2803939"/>
    <lineage>
        <taxon>Bacteria</taxon>
        <taxon>Pseudomonadati</taxon>
        <taxon>Pseudomonadota</taxon>
        <taxon>Alphaproteobacteria</taxon>
        <taxon>Rhodobacterales</taxon>
        <taxon>Paracoccaceae</taxon>
        <taxon>Fuscibacter</taxon>
    </lineage>
</organism>
<evidence type="ECO:0000259" key="1">
    <source>
        <dbReference type="Pfam" id="PF00700"/>
    </source>
</evidence>
<dbReference type="InterPro" id="IPR046358">
    <property type="entry name" value="Flagellin_C"/>
</dbReference>
<keyword evidence="2" id="KW-0969">Cilium</keyword>
<evidence type="ECO:0000313" key="2">
    <source>
        <dbReference type="EMBL" id="MBL4928383.1"/>
    </source>
</evidence>
<keyword evidence="2" id="KW-0966">Cell projection</keyword>
<dbReference type="AlphaFoldDB" id="A0A8J7MQP6"/>
<dbReference type="EMBL" id="JAESVP010000004">
    <property type="protein sequence ID" value="MBL4928383.1"/>
    <property type="molecule type" value="Genomic_DNA"/>
</dbReference>
<evidence type="ECO:0000313" key="3">
    <source>
        <dbReference type="Proteomes" id="UP000619033"/>
    </source>
</evidence>
<proteinExistence type="predicted"/>
<feature type="domain" description="Flagellin C-terminal" evidence="1">
    <location>
        <begin position="247"/>
        <end position="320"/>
    </location>
</feature>
<dbReference type="Pfam" id="PF00700">
    <property type="entry name" value="Flagellin_C"/>
    <property type="match status" value="1"/>
</dbReference>
<keyword evidence="2" id="KW-0282">Flagellum</keyword>
<reference evidence="2" key="1">
    <citation type="submission" date="2021-01" db="EMBL/GenBank/DDBJ databases">
        <title>Genome seq and assembly of Tabrizicola sp. KVB23.</title>
        <authorList>
            <person name="Chhetri G."/>
        </authorList>
    </citation>
    <scope>NUCLEOTIDE SEQUENCE</scope>
    <source>
        <strain evidence="2">KVB23</strain>
    </source>
</reference>
<gene>
    <name evidence="2" type="ORF">JI744_09725</name>
</gene>
<accession>A0A8J7MQP6</accession>
<dbReference type="RefSeq" id="WP_202660093.1">
    <property type="nucleotide sequence ID" value="NZ_JAESVP010000004.1"/>
</dbReference>
<dbReference type="SUPFAM" id="SSF64518">
    <property type="entry name" value="Phase 1 flagellin"/>
    <property type="match status" value="1"/>
</dbReference>
<keyword evidence="3" id="KW-1185">Reference proteome</keyword>